<evidence type="ECO:0000313" key="6">
    <source>
        <dbReference type="Proteomes" id="UP000008229"/>
    </source>
</evidence>
<dbReference type="RefSeq" id="WP_012937272.1">
    <property type="nucleotide sequence ID" value="NC_013739.1"/>
</dbReference>
<keyword evidence="2" id="KW-0378">Hydrolase</keyword>
<dbReference type="Pfam" id="PF00491">
    <property type="entry name" value="Arginase"/>
    <property type="match status" value="1"/>
</dbReference>
<keyword evidence="6" id="KW-1185">Reference proteome</keyword>
<dbReference type="PANTHER" id="PTHR43782:SF3">
    <property type="entry name" value="ARGINASE"/>
    <property type="match status" value="1"/>
</dbReference>
<proteinExistence type="inferred from homology"/>
<dbReference type="eggNOG" id="COG0010">
    <property type="taxonomic scope" value="Bacteria"/>
</dbReference>
<comment type="similarity">
    <text evidence="4">Belongs to the arginase family.</text>
</comment>
<keyword evidence="3" id="KW-0464">Manganese</keyword>
<dbReference type="PROSITE" id="PS51409">
    <property type="entry name" value="ARGINASE_2"/>
    <property type="match status" value="1"/>
</dbReference>
<reference evidence="5 6" key="1">
    <citation type="journal article" date="2010" name="Stand. Genomic Sci.">
        <title>Complete genome sequence of Conexibacter woesei type strain (ID131577).</title>
        <authorList>
            <person name="Pukall R."/>
            <person name="Lapidus A."/>
            <person name="Glavina Del Rio T."/>
            <person name="Copeland A."/>
            <person name="Tice H."/>
            <person name="Cheng J.-F."/>
            <person name="Lucas S."/>
            <person name="Chen F."/>
            <person name="Nolan M."/>
            <person name="Bruce D."/>
            <person name="Goodwin L."/>
            <person name="Pitluck S."/>
            <person name="Mavromatis K."/>
            <person name="Ivanova N."/>
            <person name="Ovchinnikova G."/>
            <person name="Pati A."/>
            <person name="Chen A."/>
            <person name="Palaniappan K."/>
            <person name="Land M."/>
            <person name="Hauser L."/>
            <person name="Chang Y.-J."/>
            <person name="Jeffries C.D."/>
            <person name="Chain P."/>
            <person name="Meincke L."/>
            <person name="Sims D."/>
            <person name="Brettin T."/>
            <person name="Detter J.C."/>
            <person name="Rohde M."/>
            <person name="Goeker M."/>
            <person name="Bristow J."/>
            <person name="Eisen J.A."/>
            <person name="Markowitz V."/>
            <person name="Kyrpides N.C."/>
            <person name="Klenk H.-P."/>
            <person name="Hugenholtz P."/>
        </authorList>
    </citation>
    <scope>NUCLEOTIDE SEQUENCE [LARGE SCALE GENOMIC DNA]</scope>
    <source>
        <strain evidence="6">DSM 14684 / CIP 108061 / JCM 11494 / NBRC 100937 / ID131577</strain>
    </source>
</reference>
<dbReference type="SUPFAM" id="SSF52768">
    <property type="entry name" value="Arginase/deacetylase"/>
    <property type="match status" value="1"/>
</dbReference>
<dbReference type="HOGENOM" id="CLU_079830_0_0_11"/>
<keyword evidence="1" id="KW-0479">Metal-binding</keyword>
<dbReference type="InterPro" id="IPR006035">
    <property type="entry name" value="Ureohydrolase"/>
</dbReference>
<dbReference type="GO" id="GO:0005737">
    <property type="term" value="C:cytoplasm"/>
    <property type="evidence" value="ECO:0007669"/>
    <property type="project" value="TreeGrafter"/>
</dbReference>
<protein>
    <submittedName>
        <fullName evidence="5">Arginase/agmatinase/formiminoglutamase</fullName>
    </submittedName>
</protein>
<evidence type="ECO:0000256" key="1">
    <source>
        <dbReference type="ARBA" id="ARBA00022723"/>
    </source>
</evidence>
<gene>
    <name evidence="5" type="ordered locus">Cwoe_5820</name>
</gene>
<organism evidence="5 6">
    <name type="scientific">Conexibacter woesei (strain DSM 14684 / CCUG 47730 / CIP 108061 / JCM 11494 / NBRC 100937 / ID131577)</name>
    <dbReference type="NCBI Taxonomy" id="469383"/>
    <lineage>
        <taxon>Bacteria</taxon>
        <taxon>Bacillati</taxon>
        <taxon>Actinomycetota</taxon>
        <taxon>Thermoleophilia</taxon>
        <taxon>Solirubrobacterales</taxon>
        <taxon>Conexibacteraceae</taxon>
        <taxon>Conexibacter</taxon>
    </lineage>
</organism>
<accession>D3F2U0</accession>
<dbReference type="KEGG" id="cwo:Cwoe_5820"/>
<dbReference type="EMBL" id="CP001854">
    <property type="protein sequence ID" value="ADB54221.1"/>
    <property type="molecule type" value="Genomic_DNA"/>
</dbReference>
<evidence type="ECO:0000256" key="3">
    <source>
        <dbReference type="ARBA" id="ARBA00023211"/>
    </source>
</evidence>
<reference evidence="6" key="2">
    <citation type="submission" date="2010-01" db="EMBL/GenBank/DDBJ databases">
        <title>The complete genome of Conexibacter woesei DSM 14684.</title>
        <authorList>
            <consortium name="US DOE Joint Genome Institute (JGI-PGF)"/>
            <person name="Lucas S."/>
            <person name="Copeland A."/>
            <person name="Lapidus A."/>
            <person name="Glavina del Rio T."/>
            <person name="Dalin E."/>
            <person name="Tice H."/>
            <person name="Bruce D."/>
            <person name="Goodwin L."/>
            <person name="Pitluck S."/>
            <person name="Kyrpides N."/>
            <person name="Mavromatis K."/>
            <person name="Ivanova N."/>
            <person name="Mikhailova N."/>
            <person name="Chertkov O."/>
            <person name="Brettin T."/>
            <person name="Detter J.C."/>
            <person name="Han C."/>
            <person name="Larimer F."/>
            <person name="Land M."/>
            <person name="Hauser L."/>
            <person name="Markowitz V."/>
            <person name="Cheng J.-F."/>
            <person name="Hugenholtz P."/>
            <person name="Woyke T."/>
            <person name="Wu D."/>
            <person name="Pukall R."/>
            <person name="Steenblock K."/>
            <person name="Schneider S."/>
            <person name="Klenk H.-P."/>
            <person name="Eisen J.A."/>
        </authorList>
    </citation>
    <scope>NUCLEOTIDE SEQUENCE [LARGE SCALE GENOMIC DNA]</scope>
    <source>
        <strain evidence="6">DSM 14684 / CIP 108061 / JCM 11494 / NBRC 100937 / ID131577</strain>
    </source>
</reference>
<name>D3F2U0_CONWI</name>
<dbReference type="PANTHER" id="PTHR43782">
    <property type="entry name" value="ARGINASE"/>
    <property type="match status" value="1"/>
</dbReference>
<sequence length="280" mass="29049">MSDLAPLSLTAVRARISEETSRDLRGVDLLAAELASRLGQEPTAIEGRRAPFGRTPWREDLPASEAVLRAAGARAADAVRAGAVPVTIASDCSLAIGTLPAVAREVEGLRVLWLDAHADYDTPETETVDFLGCMSLGGACGAWETGLGTIDPRQVVHVGARAPEGDFDYAGQEQGRAELGAMLPATAPVADVLAALGDGPLYVHLDPDVLDPSVNPIDYGRPGGLGAEALLGLLRAVRAHAPVVGFELTAFHSADDEPTRARVGALLGDAIETLAGRSPN</sequence>
<dbReference type="STRING" id="469383.Cwoe_5820"/>
<dbReference type="OrthoDB" id="7331788at2"/>
<dbReference type="GO" id="GO:0030145">
    <property type="term" value="F:manganese ion binding"/>
    <property type="evidence" value="ECO:0007669"/>
    <property type="project" value="TreeGrafter"/>
</dbReference>
<dbReference type="Proteomes" id="UP000008229">
    <property type="component" value="Chromosome"/>
</dbReference>
<dbReference type="InterPro" id="IPR023696">
    <property type="entry name" value="Ureohydrolase_dom_sf"/>
</dbReference>
<dbReference type="AlphaFoldDB" id="D3F2U0"/>
<dbReference type="GO" id="GO:0004053">
    <property type="term" value="F:arginase activity"/>
    <property type="evidence" value="ECO:0007669"/>
    <property type="project" value="TreeGrafter"/>
</dbReference>
<evidence type="ECO:0000256" key="2">
    <source>
        <dbReference type="ARBA" id="ARBA00022801"/>
    </source>
</evidence>
<dbReference type="Gene3D" id="3.40.800.10">
    <property type="entry name" value="Ureohydrolase domain"/>
    <property type="match status" value="1"/>
</dbReference>
<evidence type="ECO:0000313" key="5">
    <source>
        <dbReference type="EMBL" id="ADB54221.1"/>
    </source>
</evidence>
<evidence type="ECO:0000256" key="4">
    <source>
        <dbReference type="PROSITE-ProRule" id="PRU00742"/>
    </source>
</evidence>